<name>A0A7G9GPW7_9FIRM</name>
<gene>
    <name evidence="1" type="ORF">H9Q80_02525</name>
</gene>
<evidence type="ECO:0000313" key="2">
    <source>
        <dbReference type="Proteomes" id="UP000515856"/>
    </source>
</evidence>
<dbReference type="AlphaFoldDB" id="A0A7G9GPW7"/>
<dbReference type="KEGG" id="ehn:H9Q80_02525"/>
<reference evidence="1 2" key="1">
    <citation type="submission" date="2020-08" db="EMBL/GenBank/DDBJ databases">
        <authorList>
            <person name="Liu C."/>
            <person name="Sun Q."/>
        </authorList>
    </citation>
    <scope>NUCLEOTIDE SEQUENCE [LARGE SCALE GENOMIC DNA]</scope>
    <source>
        <strain evidence="1 2">NSJ-61</strain>
    </source>
</reference>
<evidence type="ECO:0008006" key="3">
    <source>
        <dbReference type="Google" id="ProtNLM"/>
    </source>
</evidence>
<organism evidence="1 2">
    <name type="scientific">[Eubacterium] hominis</name>
    <dbReference type="NCBI Taxonomy" id="2764325"/>
    <lineage>
        <taxon>Bacteria</taxon>
        <taxon>Bacillati</taxon>
        <taxon>Bacillota</taxon>
        <taxon>Erysipelotrichia</taxon>
        <taxon>Erysipelotrichales</taxon>
        <taxon>Erysipelotrichaceae</taxon>
        <taxon>Amedibacillus</taxon>
    </lineage>
</organism>
<dbReference type="EMBL" id="CP060636">
    <property type="protein sequence ID" value="QNM12849.1"/>
    <property type="molecule type" value="Genomic_DNA"/>
</dbReference>
<dbReference type="RefSeq" id="WP_117454000.1">
    <property type="nucleotide sequence ID" value="NZ_CP060636.1"/>
</dbReference>
<proteinExistence type="predicted"/>
<sequence length="221" mass="25338">MKKLKTMLIFVIPSCLLLFGCQNKDSEIEEPIRFSTIGGGIDGKGTQVIEWGEDIQSKDMYYSLGEGVNKKDCETKFEYDEDNVGKIIDMKVSIKYKDKDYKKIFTILIDDTKAPVIEYSGENRMKVQGSYDINKDLNVYDIKGKQKVDIKAYEQFSKFYPGYIITYAPVNDEEKIKDAKEGIMNQTLDIKYPGQYKVFIKASDGHGNITVKEIDMEVYKA</sequence>
<protein>
    <recommendedName>
        <fullName evidence="3">Lipoprotein</fullName>
    </recommendedName>
</protein>
<evidence type="ECO:0000313" key="1">
    <source>
        <dbReference type="EMBL" id="QNM12849.1"/>
    </source>
</evidence>
<dbReference type="Proteomes" id="UP000515856">
    <property type="component" value="Chromosome"/>
</dbReference>
<accession>A0A7G9GPW7</accession>
<keyword evidence="2" id="KW-1185">Reference proteome</keyword>
<dbReference type="PROSITE" id="PS51257">
    <property type="entry name" value="PROKAR_LIPOPROTEIN"/>
    <property type="match status" value="1"/>
</dbReference>